<dbReference type="PROSITE" id="PS50850">
    <property type="entry name" value="MFS"/>
    <property type="match status" value="1"/>
</dbReference>
<dbReference type="Pfam" id="PF07690">
    <property type="entry name" value="MFS_1"/>
    <property type="match status" value="2"/>
</dbReference>
<evidence type="ECO:0000256" key="1">
    <source>
        <dbReference type="ARBA" id="ARBA00004651"/>
    </source>
</evidence>
<feature type="transmembrane region" description="Helical" evidence="5">
    <location>
        <begin position="17"/>
        <end position="36"/>
    </location>
</feature>
<dbReference type="SUPFAM" id="SSF103473">
    <property type="entry name" value="MFS general substrate transporter"/>
    <property type="match status" value="1"/>
</dbReference>
<dbReference type="KEGG" id="aym:YM304_36280"/>
<evidence type="ECO:0000313" key="8">
    <source>
        <dbReference type="Proteomes" id="UP000011863"/>
    </source>
</evidence>
<dbReference type="GO" id="GO:0022857">
    <property type="term" value="F:transmembrane transporter activity"/>
    <property type="evidence" value="ECO:0007669"/>
    <property type="project" value="InterPro"/>
</dbReference>
<dbReference type="InterPro" id="IPR036259">
    <property type="entry name" value="MFS_trans_sf"/>
</dbReference>
<name>A0A6C7ED72_ILUCY</name>
<dbReference type="Gene3D" id="1.20.1250.20">
    <property type="entry name" value="MFS general substrate transporter like domains"/>
    <property type="match status" value="2"/>
</dbReference>
<feature type="transmembrane region" description="Helical" evidence="5">
    <location>
        <begin position="247"/>
        <end position="272"/>
    </location>
</feature>
<feature type="transmembrane region" description="Helical" evidence="5">
    <location>
        <begin position="369"/>
        <end position="389"/>
    </location>
</feature>
<organism evidence="7 8">
    <name type="scientific">Ilumatobacter coccineus (strain NBRC 103263 / KCTC 29153 / YM16-304)</name>
    <dbReference type="NCBI Taxonomy" id="1313172"/>
    <lineage>
        <taxon>Bacteria</taxon>
        <taxon>Bacillati</taxon>
        <taxon>Actinomycetota</taxon>
        <taxon>Acidimicrobiia</taxon>
        <taxon>Acidimicrobiales</taxon>
        <taxon>Ilumatobacteraceae</taxon>
        <taxon>Ilumatobacter</taxon>
    </lineage>
</organism>
<dbReference type="InterPro" id="IPR051788">
    <property type="entry name" value="MFS_Transporter"/>
</dbReference>
<evidence type="ECO:0000256" key="2">
    <source>
        <dbReference type="ARBA" id="ARBA00022692"/>
    </source>
</evidence>
<dbReference type="OrthoDB" id="9809599at2"/>
<keyword evidence="4 5" id="KW-0472">Membrane</keyword>
<evidence type="ECO:0000313" key="7">
    <source>
        <dbReference type="EMBL" id="BAN03942.1"/>
    </source>
</evidence>
<keyword evidence="8" id="KW-1185">Reference proteome</keyword>
<evidence type="ECO:0000256" key="3">
    <source>
        <dbReference type="ARBA" id="ARBA00022989"/>
    </source>
</evidence>
<evidence type="ECO:0000256" key="5">
    <source>
        <dbReference type="SAM" id="Phobius"/>
    </source>
</evidence>
<feature type="transmembrane region" description="Helical" evidence="5">
    <location>
        <begin position="48"/>
        <end position="71"/>
    </location>
</feature>
<sequence length="392" mass="40167">MTQRPDVTGPLPGDSRALTSVAVQFFVNGLVVASFVPRLPEIRDRIDVSTGVLGVLLACGGVAGFAGSAMVGPLISRFGTRRLLIGAGVVLVAALAVVGLATTPVVFLAGLLFLWSSDVLVDSAMNLQGSWISGRRRVPVMNRLHGLWSLGTVVGGVTAARAASSGVSLRTHLLVAALVFFCVLVFVGRGLLVDDEHAGEDEIVDGGSSPIRRRTGPLVLLALGGACSLVMEMTSSDWAAFRLSDDFGASAGVAGLAYVAFTAGMTLGRFGGDWAIARFGRQRVFNTAIAVTLAALVTASFAPDRWLVVAAYVVAGLGIATQFPKLYDDAAKHRGRPGAGLAALSAGSRLASMTAPAIVGVLAASSLSVGSATALLTIPAALAFIALALRSR</sequence>
<dbReference type="AlphaFoldDB" id="A0A6C7ED72"/>
<dbReference type="Proteomes" id="UP000011863">
    <property type="component" value="Chromosome"/>
</dbReference>
<proteinExistence type="predicted"/>
<dbReference type="GO" id="GO:0005886">
    <property type="term" value="C:plasma membrane"/>
    <property type="evidence" value="ECO:0007669"/>
    <property type="project" value="UniProtKB-SubCell"/>
</dbReference>
<accession>A0A6C7ED72</accession>
<feature type="transmembrane region" description="Helical" evidence="5">
    <location>
        <begin position="308"/>
        <end position="327"/>
    </location>
</feature>
<feature type="transmembrane region" description="Helical" evidence="5">
    <location>
        <begin position="284"/>
        <end position="302"/>
    </location>
</feature>
<dbReference type="InterPro" id="IPR011701">
    <property type="entry name" value="MFS"/>
</dbReference>
<evidence type="ECO:0000259" key="6">
    <source>
        <dbReference type="PROSITE" id="PS50850"/>
    </source>
</evidence>
<dbReference type="PANTHER" id="PTHR23514:SF13">
    <property type="entry name" value="INNER MEMBRANE PROTEIN YBJJ"/>
    <property type="match status" value="1"/>
</dbReference>
<feature type="transmembrane region" description="Helical" evidence="5">
    <location>
        <begin position="83"/>
        <end position="115"/>
    </location>
</feature>
<dbReference type="CDD" id="cd17393">
    <property type="entry name" value="MFS_MosC_like"/>
    <property type="match status" value="1"/>
</dbReference>
<keyword evidence="3 5" id="KW-1133">Transmembrane helix</keyword>
<dbReference type="EMBL" id="AP012057">
    <property type="protein sequence ID" value="BAN03942.1"/>
    <property type="molecule type" value="Genomic_DNA"/>
</dbReference>
<feature type="transmembrane region" description="Helical" evidence="5">
    <location>
        <begin position="169"/>
        <end position="187"/>
    </location>
</feature>
<protein>
    <submittedName>
        <fullName evidence="7">Putative major facilitator superfamily transporter</fullName>
    </submittedName>
</protein>
<feature type="transmembrane region" description="Helical" evidence="5">
    <location>
        <begin position="218"/>
        <end position="241"/>
    </location>
</feature>
<feature type="domain" description="Major facilitator superfamily (MFS) profile" evidence="6">
    <location>
        <begin position="17"/>
        <end position="392"/>
    </location>
</feature>
<dbReference type="PANTHER" id="PTHR23514">
    <property type="entry name" value="BYPASS OF STOP CODON PROTEIN 6"/>
    <property type="match status" value="1"/>
</dbReference>
<feature type="transmembrane region" description="Helical" evidence="5">
    <location>
        <begin position="144"/>
        <end position="163"/>
    </location>
</feature>
<gene>
    <name evidence="7" type="ORF">YM304_36280</name>
</gene>
<feature type="transmembrane region" description="Helical" evidence="5">
    <location>
        <begin position="339"/>
        <end position="363"/>
    </location>
</feature>
<evidence type="ECO:0000256" key="4">
    <source>
        <dbReference type="ARBA" id="ARBA00023136"/>
    </source>
</evidence>
<dbReference type="InterPro" id="IPR020846">
    <property type="entry name" value="MFS_dom"/>
</dbReference>
<dbReference type="RefSeq" id="WP_015443189.1">
    <property type="nucleotide sequence ID" value="NC_020520.1"/>
</dbReference>
<comment type="subcellular location">
    <subcellularLocation>
        <location evidence="1">Cell membrane</location>
        <topology evidence="1">Multi-pass membrane protein</topology>
    </subcellularLocation>
</comment>
<reference evidence="7 8" key="1">
    <citation type="journal article" date="2013" name="Int. J. Syst. Evol. Microbiol.">
        <title>Ilumatobacter nonamiense sp. nov. and Ilumatobacter coccineum sp. nov., isolated from seashore sand.</title>
        <authorList>
            <person name="Matsumoto A."/>
            <person name="Kasai H."/>
            <person name="Matsuo Y."/>
            <person name="Shizuri Y."/>
            <person name="Ichikawa N."/>
            <person name="Fujita N."/>
            <person name="Omura S."/>
            <person name="Takahashi Y."/>
        </authorList>
    </citation>
    <scope>NUCLEOTIDE SEQUENCE [LARGE SCALE GENOMIC DNA]</scope>
    <source>
        <strain evidence="8">NBRC 103263 / KCTC 29153 / YM16-304</strain>
    </source>
</reference>
<keyword evidence="2 5" id="KW-0812">Transmembrane</keyword>